<dbReference type="EMBL" id="CP018047">
    <property type="protein sequence ID" value="AQU66449.1"/>
    <property type="molecule type" value="Genomic_DNA"/>
</dbReference>
<gene>
    <name evidence="2" type="ORF">BBN63_09495</name>
</gene>
<feature type="transmembrane region" description="Helical" evidence="1">
    <location>
        <begin position="20"/>
        <end position="46"/>
    </location>
</feature>
<accession>A0A1U9QQV0</accession>
<dbReference type="AlphaFoldDB" id="A0A1U9QQV0"/>
<evidence type="ECO:0000313" key="2">
    <source>
        <dbReference type="EMBL" id="AQU66449.1"/>
    </source>
</evidence>
<evidence type="ECO:0000313" key="3">
    <source>
        <dbReference type="Proteomes" id="UP000189677"/>
    </source>
</evidence>
<organism evidence="2 3">
    <name type="scientific">Streptomyces niveus</name>
    <name type="common">Streptomyces spheroides</name>
    <dbReference type="NCBI Taxonomy" id="193462"/>
    <lineage>
        <taxon>Bacteria</taxon>
        <taxon>Bacillati</taxon>
        <taxon>Actinomycetota</taxon>
        <taxon>Actinomycetes</taxon>
        <taxon>Kitasatosporales</taxon>
        <taxon>Streptomycetaceae</taxon>
        <taxon>Streptomyces</taxon>
    </lineage>
</organism>
<keyword evidence="1" id="KW-0812">Transmembrane</keyword>
<dbReference type="KEGG" id="snw:BBN63_09495"/>
<keyword evidence="1" id="KW-1133">Transmembrane helix</keyword>
<proteinExistence type="predicted"/>
<name>A0A1U9QQV0_STRNV</name>
<dbReference type="RefSeq" id="WP_078074980.1">
    <property type="nucleotide sequence ID" value="NZ_CP018047.1"/>
</dbReference>
<sequence>MYPDSCWEPVPVRSAVNLVARFVLTVVLLPLHWALVLAGFVALLAFSLVGDLLKLIPGAEKGFFKGLDALGDRVEVWPRWFVSWPELRHEGDVDFYRARADEAVARHTSAATTTRKGVVPPWTCEIPVRKYRAVGAGYVLRTAESQGWALRHDEYSDLPNEIRLRRVPDDPAPDAAA</sequence>
<protein>
    <submittedName>
        <fullName evidence="2">Uncharacterized protein</fullName>
    </submittedName>
</protein>
<evidence type="ECO:0000256" key="1">
    <source>
        <dbReference type="SAM" id="Phobius"/>
    </source>
</evidence>
<keyword evidence="1" id="KW-0472">Membrane</keyword>
<dbReference type="Proteomes" id="UP000189677">
    <property type="component" value="Chromosome"/>
</dbReference>
<dbReference type="OrthoDB" id="4233196at2"/>
<reference evidence="2 3" key="1">
    <citation type="submission" date="2016-11" db="EMBL/GenBank/DDBJ databases">
        <title>Complete genome sequence of Streptomyces niveus SCSIO 3406.</title>
        <authorList>
            <person name="Zhu Q."/>
            <person name="Cheng W."/>
            <person name="Song Y."/>
            <person name="Li Q."/>
            <person name="Ju J."/>
        </authorList>
    </citation>
    <scope>NUCLEOTIDE SEQUENCE [LARGE SCALE GENOMIC DNA]</scope>
    <source>
        <strain evidence="2 3">SCSIO 3406</strain>
    </source>
</reference>
<keyword evidence="3" id="KW-1185">Reference proteome</keyword>